<proteinExistence type="predicted"/>
<accession>A0A0E0A9C2</accession>
<sequence length="135" mass="15404">MGIWIYNLRSFICKDYHARFHLWRDGGSNWQREWRLWSAEQNSEWTLVSRKSKKQSTARSKPVKIVSSPKLVNPPRVSSSVKPNITKSLDLSLVRSSKGADSKFHTKNVIPVKSVFARLRFPEITAGPNALPVAN</sequence>
<organism evidence="2">
    <name type="scientific">Oryza glumipatula</name>
    <dbReference type="NCBI Taxonomy" id="40148"/>
    <lineage>
        <taxon>Eukaryota</taxon>
        <taxon>Viridiplantae</taxon>
        <taxon>Streptophyta</taxon>
        <taxon>Embryophyta</taxon>
        <taxon>Tracheophyta</taxon>
        <taxon>Spermatophyta</taxon>
        <taxon>Magnoliopsida</taxon>
        <taxon>Liliopsida</taxon>
        <taxon>Poales</taxon>
        <taxon>Poaceae</taxon>
        <taxon>BOP clade</taxon>
        <taxon>Oryzoideae</taxon>
        <taxon>Oryzeae</taxon>
        <taxon>Oryzinae</taxon>
        <taxon>Oryza</taxon>
    </lineage>
</organism>
<dbReference type="HOGENOM" id="CLU_1888978_0_0_1"/>
<dbReference type="Proteomes" id="UP000026961">
    <property type="component" value="Chromosome 6"/>
</dbReference>
<dbReference type="EnsemblPlants" id="OGLUM06G15130.1">
    <property type="protein sequence ID" value="OGLUM06G15130.1"/>
    <property type="gene ID" value="OGLUM06G15130"/>
</dbReference>
<feature type="region of interest" description="Disordered" evidence="1">
    <location>
        <begin position="48"/>
        <end position="81"/>
    </location>
</feature>
<protein>
    <submittedName>
        <fullName evidence="2">Uncharacterized protein</fullName>
    </submittedName>
</protein>
<reference evidence="2" key="2">
    <citation type="submission" date="2018-05" db="EMBL/GenBank/DDBJ databases">
        <title>OgluRS3 (Oryza glumaepatula Reference Sequence Version 3).</title>
        <authorList>
            <person name="Zhang J."/>
            <person name="Kudrna D."/>
            <person name="Lee S."/>
            <person name="Talag J."/>
            <person name="Welchert J."/>
            <person name="Wing R.A."/>
        </authorList>
    </citation>
    <scope>NUCLEOTIDE SEQUENCE [LARGE SCALE GENOMIC DNA]</scope>
</reference>
<reference evidence="2" key="1">
    <citation type="submission" date="2015-04" db="UniProtKB">
        <authorList>
            <consortium name="EnsemblPlants"/>
        </authorList>
    </citation>
    <scope>IDENTIFICATION</scope>
</reference>
<keyword evidence="3" id="KW-1185">Reference proteome</keyword>
<dbReference type="Gramene" id="OGLUM06G15130.1">
    <property type="protein sequence ID" value="OGLUM06G15130.1"/>
    <property type="gene ID" value="OGLUM06G15130"/>
</dbReference>
<evidence type="ECO:0000313" key="3">
    <source>
        <dbReference type="Proteomes" id="UP000026961"/>
    </source>
</evidence>
<evidence type="ECO:0000313" key="2">
    <source>
        <dbReference type="EnsemblPlants" id="OGLUM06G15130.1"/>
    </source>
</evidence>
<evidence type="ECO:0000256" key="1">
    <source>
        <dbReference type="SAM" id="MobiDB-lite"/>
    </source>
</evidence>
<name>A0A0E0A9C2_9ORYZ</name>
<dbReference type="AlphaFoldDB" id="A0A0E0A9C2"/>